<accession>A0ABQ0J1I9</accession>
<feature type="compositionally biased region" description="Polar residues" evidence="1">
    <location>
        <begin position="1"/>
        <end position="22"/>
    </location>
</feature>
<comment type="caution">
    <text evidence="2">The sequence shown here is derived from an EMBL/GenBank/DDBJ whole genome shotgun (WGS) entry which is preliminary data.</text>
</comment>
<proteinExistence type="predicted"/>
<evidence type="ECO:0000256" key="1">
    <source>
        <dbReference type="SAM" id="MobiDB-lite"/>
    </source>
</evidence>
<feature type="region of interest" description="Disordered" evidence="1">
    <location>
        <begin position="1"/>
        <end position="31"/>
    </location>
</feature>
<evidence type="ECO:0000313" key="2">
    <source>
        <dbReference type="EMBL" id="GAD28307.1"/>
    </source>
</evidence>
<dbReference type="Proteomes" id="UP000018209">
    <property type="component" value="Unassembled WGS sequence"/>
</dbReference>
<organism evidence="2 3">
    <name type="scientific">Gluconobacter thailandicus NBRC 3257</name>
    <dbReference type="NCBI Taxonomy" id="1381097"/>
    <lineage>
        <taxon>Bacteria</taxon>
        <taxon>Pseudomonadati</taxon>
        <taxon>Pseudomonadota</taxon>
        <taxon>Alphaproteobacteria</taxon>
        <taxon>Acetobacterales</taxon>
        <taxon>Acetobacteraceae</taxon>
        <taxon>Gluconobacter</taxon>
    </lineage>
</organism>
<sequence>MPVSPQTAQTQKSHQTSVTPSPNLIKRKGTSVMTAICRDRILK</sequence>
<keyword evidence="3" id="KW-1185">Reference proteome</keyword>
<name>A0ABQ0J1I9_GLUTH</name>
<reference evidence="2 3" key="1">
    <citation type="submission" date="2013-08" db="EMBL/GenBank/DDBJ databases">
        <title>Gluconobacter thailandicus NBRC 3257 whole genome sequence.</title>
        <authorList>
            <person name="Matsutani M."/>
            <person name="Yakushi T."/>
            <person name="Matsushita K."/>
        </authorList>
    </citation>
    <scope>NUCLEOTIDE SEQUENCE [LARGE SCALE GENOMIC DNA]</scope>
    <source>
        <strain evidence="2 3">NBRC 3257</strain>
    </source>
</reference>
<evidence type="ECO:0000313" key="3">
    <source>
        <dbReference type="Proteomes" id="UP000018209"/>
    </source>
</evidence>
<protein>
    <submittedName>
        <fullName evidence="2">Uncharacterized protein</fullName>
    </submittedName>
</protein>
<dbReference type="EMBL" id="BASM01000072">
    <property type="protein sequence ID" value="GAD28307.1"/>
    <property type="molecule type" value="Genomic_DNA"/>
</dbReference>
<gene>
    <name evidence="2" type="ORF">NBRC3257_3306</name>
</gene>